<dbReference type="CDD" id="cd00054">
    <property type="entry name" value="EGF_CA"/>
    <property type="match status" value="1"/>
</dbReference>
<evidence type="ECO:0000313" key="4">
    <source>
        <dbReference type="EMBL" id="KAG2374805.1"/>
    </source>
</evidence>
<sequence length="582" mass="64821">MSSVQHELLSIRSNYSLIVLFLCSFLLLFVNSSVAFTKSQLATIESTNSYFGCNGTVVSELRSIWKSSMKSYLIQQQVTQRLLLNNDTYALYDTQLYLANLVGMIRRCGNMHNDLLHDVASVLLPTFSKLEIDPRDNYPRWICRGEPYVQQAVKTSWQHVARWSLTSWNATIATRLPLTYLNVTDGSSKYFFSDKELWVITTVSELAGIYQRDPNLFASFATPQEHSNIESFFKGLLALLNARISIQSVKIASYGNMQAEAGDLDRGFDRLYADNRYAGYWKHETFPPVTCLANGTKIVNVPPSSVPIVDTSGWDISHARRLVQTFDALFYNFEAVKSIFHTPSSLIPVSRWRDAFSNALIGRIWNQDAQFPRFVNYWDGTPGWYRVDYSNGVTSCNPGLSPYALSSSIPTGGFGVWKSVNDTIQTLLRRIYYLNKSKASSAETSYLSAMSLLNFNTLNGLMFLPSLVGVNNCSHAGVSLPECNLATCLEYAPNELSPSCSNHGYCMGGNSCQCLKGFTGSRCELAAQPSSAAPVVSKNEESMKSRNATVSVNGAEHGCKRLELPYILGLIFVVLILINVLC</sequence>
<dbReference type="PROSITE" id="PS50026">
    <property type="entry name" value="EGF_3"/>
    <property type="match status" value="1"/>
</dbReference>
<name>A0AA88GBY7_NAELO</name>
<comment type="caution">
    <text evidence="1">Lacks conserved residue(s) required for the propagation of feature annotation.</text>
</comment>
<keyword evidence="1" id="KW-1015">Disulfide bond</keyword>
<gene>
    <name evidence="4" type="ORF">C9374_010549</name>
</gene>
<dbReference type="Proteomes" id="UP000816034">
    <property type="component" value="Unassembled WGS sequence"/>
</dbReference>
<accession>A0AA88GBY7</accession>
<keyword evidence="2" id="KW-0812">Transmembrane</keyword>
<dbReference type="EMBL" id="PYSW02000043">
    <property type="protein sequence ID" value="KAG2374805.1"/>
    <property type="molecule type" value="Genomic_DNA"/>
</dbReference>
<keyword evidence="2" id="KW-0472">Membrane</keyword>
<dbReference type="SUPFAM" id="SSF57196">
    <property type="entry name" value="EGF/Laminin"/>
    <property type="match status" value="1"/>
</dbReference>
<dbReference type="AlphaFoldDB" id="A0AA88GBY7"/>
<feature type="disulfide bond" evidence="1">
    <location>
        <begin position="514"/>
        <end position="523"/>
    </location>
</feature>
<reference evidence="4 5" key="1">
    <citation type="journal article" date="2018" name="BMC Genomics">
        <title>The genome of Naegleria lovaniensis, the basis for a comparative approach to unravel pathogenicity factors of the human pathogenic amoeba N. fowleri.</title>
        <authorList>
            <person name="Liechti N."/>
            <person name="Schurch N."/>
            <person name="Bruggmann R."/>
            <person name="Wittwer M."/>
        </authorList>
    </citation>
    <scope>NUCLEOTIDE SEQUENCE [LARGE SCALE GENOMIC DNA]</scope>
    <source>
        <strain evidence="4 5">ATCC 30569</strain>
    </source>
</reference>
<dbReference type="RefSeq" id="XP_044543979.1">
    <property type="nucleotide sequence ID" value="XM_044686105.1"/>
</dbReference>
<dbReference type="Gene3D" id="2.10.25.10">
    <property type="entry name" value="Laminin"/>
    <property type="match status" value="1"/>
</dbReference>
<protein>
    <recommendedName>
        <fullName evidence="3">EGF-like domain-containing protein</fullName>
    </recommendedName>
</protein>
<dbReference type="PROSITE" id="PS00022">
    <property type="entry name" value="EGF_1"/>
    <property type="match status" value="1"/>
</dbReference>
<organism evidence="4 5">
    <name type="scientific">Naegleria lovaniensis</name>
    <name type="common">Amoeba</name>
    <dbReference type="NCBI Taxonomy" id="51637"/>
    <lineage>
        <taxon>Eukaryota</taxon>
        <taxon>Discoba</taxon>
        <taxon>Heterolobosea</taxon>
        <taxon>Tetramitia</taxon>
        <taxon>Eutetramitia</taxon>
        <taxon>Vahlkampfiidae</taxon>
        <taxon>Naegleria</taxon>
    </lineage>
</organism>
<feature type="transmembrane region" description="Helical" evidence="2">
    <location>
        <begin position="564"/>
        <end position="581"/>
    </location>
</feature>
<dbReference type="PROSITE" id="PS01186">
    <property type="entry name" value="EGF_2"/>
    <property type="match status" value="1"/>
</dbReference>
<dbReference type="Pfam" id="PF23106">
    <property type="entry name" value="EGF_Teneurin"/>
    <property type="match status" value="1"/>
</dbReference>
<proteinExistence type="predicted"/>
<evidence type="ECO:0000256" key="2">
    <source>
        <dbReference type="SAM" id="Phobius"/>
    </source>
</evidence>
<evidence type="ECO:0000256" key="1">
    <source>
        <dbReference type="PROSITE-ProRule" id="PRU00076"/>
    </source>
</evidence>
<dbReference type="InterPro" id="IPR000742">
    <property type="entry name" value="EGF"/>
</dbReference>
<keyword evidence="5" id="KW-1185">Reference proteome</keyword>
<feature type="domain" description="EGF-like" evidence="3">
    <location>
        <begin position="484"/>
        <end position="524"/>
    </location>
</feature>
<keyword evidence="1" id="KW-0245">EGF-like domain</keyword>
<comment type="caution">
    <text evidence="4">The sequence shown here is derived from an EMBL/GenBank/DDBJ whole genome shotgun (WGS) entry which is preliminary data.</text>
</comment>
<keyword evidence="2" id="KW-1133">Transmembrane helix</keyword>
<dbReference type="GeneID" id="68103003"/>
<evidence type="ECO:0000259" key="3">
    <source>
        <dbReference type="PROSITE" id="PS50026"/>
    </source>
</evidence>
<evidence type="ECO:0000313" key="5">
    <source>
        <dbReference type="Proteomes" id="UP000816034"/>
    </source>
</evidence>